<feature type="chain" id="PRO_5043493724" evidence="2">
    <location>
        <begin position="21"/>
        <end position="244"/>
    </location>
</feature>
<dbReference type="EMBL" id="AP029264">
    <property type="protein sequence ID" value="BFF94051.1"/>
    <property type="molecule type" value="Genomic_DNA"/>
</dbReference>
<feature type="compositionally biased region" description="Gly residues" evidence="1">
    <location>
        <begin position="138"/>
        <end position="148"/>
    </location>
</feature>
<keyword evidence="2" id="KW-0732">Signal</keyword>
<feature type="region of interest" description="Disordered" evidence="1">
    <location>
        <begin position="134"/>
        <end position="154"/>
    </location>
</feature>
<feature type="compositionally biased region" description="Polar residues" evidence="1">
    <location>
        <begin position="225"/>
        <end position="244"/>
    </location>
</feature>
<name>A0AAU9FEE1_DROMD</name>
<feature type="region of interest" description="Disordered" evidence="1">
    <location>
        <begin position="200"/>
        <end position="244"/>
    </location>
</feature>
<proteinExistence type="predicted"/>
<gene>
    <name evidence="3" type="ORF">DMAD_11776</name>
</gene>
<protein>
    <submittedName>
        <fullName evidence="3">Glycine-rich protein DOT1</fullName>
    </submittedName>
</protein>
<dbReference type="Proteomes" id="UP001500889">
    <property type="component" value="Chromosome U"/>
</dbReference>
<accession>A0AAU9FEE1</accession>
<feature type="signal peptide" evidence="2">
    <location>
        <begin position="1"/>
        <end position="20"/>
    </location>
</feature>
<reference evidence="3 4" key="1">
    <citation type="submission" date="2024-02" db="EMBL/GenBank/DDBJ databases">
        <title>A chromosome-level genome assembly of Drosophila madeirensis, a fruit fly species endemic to Madeira island.</title>
        <authorList>
            <person name="Tomihara K."/>
            <person name="Llopart A."/>
            <person name="Yamamoto D."/>
        </authorList>
    </citation>
    <scope>NUCLEOTIDE SEQUENCE [LARGE SCALE GENOMIC DNA]</scope>
    <source>
        <strain evidence="3 4">RF1</strain>
    </source>
</reference>
<evidence type="ECO:0000256" key="1">
    <source>
        <dbReference type="SAM" id="MobiDB-lite"/>
    </source>
</evidence>
<evidence type="ECO:0000313" key="3">
    <source>
        <dbReference type="EMBL" id="BFF94051.1"/>
    </source>
</evidence>
<evidence type="ECO:0000256" key="2">
    <source>
        <dbReference type="SAM" id="SignalP"/>
    </source>
</evidence>
<evidence type="ECO:0000313" key="4">
    <source>
        <dbReference type="Proteomes" id="UP001500889"/>
    </source>
</evidence>
<dbReference type="AlphaFoldDB" id="A0AAU9FEE1"/>
<organism evidence="3 4">
    <name type="scientific">Drosophila madeirensis</name>
    <name type="common">Fruit fly</name>
    <dbReference type="NCBI Taxonomy" id="30013"/>
    <lineage>
        <taxon>Eukaryota</taxon>
        <taxon>Metazoa</taxon>
        <taxon>Ecdysozoa</taxon>
        <taxon>Arthropoda</taxon>
        <taxon>Hexapoda</taxon>
        <taxon>Insecta</taxon>
        <taxon>Pterygota</taxon>
        <taxon>Neoptera</taxon>
        <taxon>Endopterygota</taxon>
        <taxon>Diptera</taxon>
        <taxon>Brachycera</taxon>
        <taxon>Muscomorpha</taxon>
        <taxon>Ephydroidea</taxon>
        <taxon>Drosophilidae</taxon>
        <taxon>Drosophila</taxon>
        <taxon>Sophophora</taxon>
    </lineage>
</organism>
<sequence length="244" mass="25051">MWKYLLICVVMSALNEESSAAGQQSRRRRGYAGGYAGGFASSGGGAGGYTGTYNSGGGGVGHSSYVGTGGGGGGGYYDYDDYDGNSPNFGIIDPYLFHQQLTNHILAQNYANQHRIQQQIAAQQAYHDNLVRQNRYRGGSGSGSGSGSSSGSYNSHRYAPSYAVASGSIGPNGHRQTAYISPANAASPNIVNRFGGSSSGGGGGGYKGVSVSSYSHSNGDGTSRRGAQTTVNDNGKVTSYSTHS</sequence>
<keyword evidence="4" id="KW-1185">Reference proteome</keyword>
<feature type="compositionally biased region" description="Low complexity" evidence="1">
    <location>
        <begin position="208"/>
        <end position="221"/>
    </location>
</feature>